<accession>A0A563DPR7</accession>
<evidence type="ECO:0000256" key="1">
    <source>
        <dbReference type="SAM" id="MobiDB-lite"/>
    </source>
</evidence>
<dbReference type="InterPro" id="IPR012337">
    <property type="entry name" value="RNaseH-like_sf"/>
</dbReference>
<keyword evidence="4" id="KW-1185">Reference proteome</keyword>
<evidence type="ECO:0000313" key="4">
    <source>
        <dbReference type="Proteomes" id="UP000320244"/>
    </source>
</evidence>
<comment type="caution">
    <text evidence="3">The sequence shown here is derived from an EMBL/GenBank/DDBJ whole genome shotgun (WGS) entry which is preliminary data.</text>
</comment>
<proteinExistence type="predicted"/>
<name>A0A563DPR7_9MICO</name>
<dbReference type="Proteomes" id="UP000320244">
    <property type="component" value="Unassembled WGS sequence"/>
</dbReference>
<dbReference type="Pfam" id="PF13546">
    <property type="entry name" value="DDE_5"/>
    <property type="match status" value="1"/>
</dbReference>
<feature type="region of interest" description="Disordered" evidence="1">
    <location>
        <begin position="67"/>
        <end position="105"/>
    </location>
</feature>
<evidence type="ECO:0000259" key="2">
    <source>
        <dbReference type="Pfam" id="PF13546"/>
    </source>
</evidence>
<dbReference type="OrthoDB" id="3539237at2"/>
<gene>
    <name evidence="3" type="ORF">FGL98_24525</name>
</gene>
<sequence length="563" mass="61988">MHGILRDHGHMHAGHVHVKGWWRDVQEHEGRVPADDPRFGGGAAPPLRHPDVSVCRWRAAAREHGVELLAGRPQSDGDAGTRGDRQGPRSGPAVPRSSVQAGGPGQCRAGCVADSSGGRPPGTVTGFLALLGLTRAGFTAPSFAMFTHLVTGWVCAPGRRTVTAMITAGDPAGRRAHDAYHRFVRDGAWSMHRLWQVLTRHLVTRFCPDGAIELACDAPPQAGGAPSLFHHEGRKVAGAGVFRDAVRSTLKKVVYARGLNLVVITLTVHPPWGGWTIALPDGVRVHRKHDATTTVANAETMLDQIASWLPGQRVHVVTDGAYATLAGADLARVDVTSRMRRDAALYKPAPPRTGRRGRPRLRGERLPTPAQLSEQTLNDQWTTIRADQRGTTITRMVHTRDVLRYKVNRHALVRLVIVRDPAGVQPDDYIVTTDRHASAADVVSRYGDRWSVEVCFRDVKQFLGGDQPQSWTRRGPERAAALALWLHATTWCWYLTSHPDGQTWTPRPWYPRKKTPSFLDALATLRRTLWAQRITHMPSPTGEDQQTTAVLTEAVRVRSDLAR</sequence>
<reference evidence="3 4" key="2">
    <citation type="submission" date="2019-08" db="EMBL/GenBank/DDBJ databases">
        <title>Jejuicoccus antrihumi gen. nov., sp. nov., a new member of the family Dermacoccaceae isolated from a cave.</title>
        <authorList>
            <person name="Schumann P."/>
            <person name="Kim I.S."/>
        </authorList>
    </citation>
    <scope>NUCLEOTIDE SEQUENCE [LARGE SCALE GENOMIC DNA]</scope>
    <source>
        <strain evidence="3 4">C5-26</strain>
    </source>
</reference>
<protein>
    <submittedName>
        <fullName evidence="3">Transposase</fullName>
    </submittedName>
</protein>
<dbReference type="AlphaFoldDB" id="A0A563DPR7"/>
<feature type="domain" description="Transposase IS701-like DDE" evidence="2">
    <location>
        <begin position="144"/>
        <end position="388"/>
    </location>
</feature>
<organism evidence="3 4">
    <name type="scientific">Leekyejoonella antrihumi</name>
    <dbReference type="NCBI Taxonomy" id="1660198"/>
    <lineage>
        <taxon>Bacteria</taxon>
        <taxon>Bacillati</taxon>
        <taxon>Actinomycetota</taxon>
        <taxon>Actinomycetes</taxon>
        <taxon>Micrococcales</taxon>
        <taxon>Dermacoccaceae</taxon>
        <taxon>Leekyejoonella</taxon>
    </lineage>
</organism>
<dbReference type="EMBL" id="VCQV01000085">
    <property type="protein sequence ID" value="TWP32205.1"/>
    <property type="molecule type" value="Genomic_DNA"/>
</dbReference>
<dbReference type="InterPro" id="IPR038721">
    <property type="entry name" value="IS701-like_DDE_dom"/>
</dbReference>
<dbReference type="SUPFAM" id="SSF53098">
    <property type="entry name" value="Ribonuclease H-like"/>
    <property type="match status" value="1"/>
</dbReference>
<evidence type="ECO:0000313" key="3">
    <source>
        <dbReference type="EMBL" id="TWP32205.1"/>
    </source>
</evidence>
<reference evidence="3 4" key="1">
    <citation type="submission" date="2019-05" db="EMBL/GenBank/DDBJ databases">
        <authorList>
            <person name="Lee S.D."/>
        </authorList>
    </citation>
    <scope>NUCLEOTIDE SEQUENCE [LARGE SCALE GENOMIC DNA]</scope>
    <source>
        <strain evidence="3 4">C5-26</strain>
    </source>
</reference>